<keyword evidence="1" id="KW-1133">Transmembrane helix</keyword>
<feature type="transmembrane region" description="Helical" evidence="1">
    <location>
        <begin position="98"/>
        <end position="116"/>
    </location>
</feature>
<dbReference type="EMBL" id="JACHBK010000013">
    <property type="protein sequence ID" value="MBB5538299.1"/>
    <property type="molecule type" value="Genomic_DNA"/>
</dbReference>
<reference evidence="2 3" key="1">
    <citation type="submission" date="2020-08" db="EMBL/GenBank/DDBJ databases">
        <title>Genomic Encyclopedia of Type Strains, Phase IV (KMG-V): Genome sequencing to study the core and pangenomes of soil and plant-associated prokaryotes.</title>
        <authorList>
            <person name="Whitman W."/>
        </authorList>
    </citation>
    <scope>NUCLEOTIDE SEQUENCE [LARGE SCALE GENOMIC DNA]</scope>
    <source>
        <strain evidence="2 3">SEMIA 4084</strain>
    </source>
</reference>
<proteinExistence type="predicted"/>
<dbReference type="Pfam" id="PF06170">
    <property type="entry name" value="DUF983"/>
    <property type="match status" value="1"/>
</dbReference>
<gene>
    <name evidence="2" type="ORF">GGD55_005029</name>
</gene>
<accession>A0A7W8UGC1</accession>
<dbReference type="RefSeq" id="WP_018325940.1">
    <property type="nucleotide sequence ID" value="NZ_JACHBK010000013.1"/>
</dbReference>
<dbReference type="AlphaFoldDB" id="A0A7W8UGC1"/>
<keyword evidence="1" id="KW-0472">Membrane</keyword>
<evidence type="ECO:0000313" key="3">
    <source>
        <dbReference type="Proteomes" id="UP000585507"/>
    </source>
</evidence>
<evidence type="ECO:0000256" key="1">
    <source>
        <dbReference type="SAM" id="Phobius"/>
    </source>
</evidence>
<dbReference type="InterPro" id="IPR009325">
    <property type="entry name" value="DUF983"/>
</dbReference>
<comment type="caution">
    <text evidence="2">The sequence shown here is derived from an EMBL/GenBank/DDBJ whole genome shotgun (WGS) entry which is preliminary data.</text>
</comment>
<protein>
    <submittedName>
        <fullName evidence="2">Uncharacterized protein (DUF983 family)</fullName>
    </submittedName>
</protein>
<sequence length="153" mass="16590">MQATGSTPQPVRFEQTSDAERPVGRSIRRGFLNTCPACGSGRLFGRFLKAVHACEACGEQLDQHRADDFPPYIVVTIIGHVVLAGFMATEMILPLSNWGHLAIWVPVTILGSIGLMQPVKGGVIGLQWALRMHGFGSHEDSPEDVLPVTDRTA</sequence>
<organism evidence="2 3">
    <name type="scientific">Rhizobium giardinii</name>
    <dbReference type="NCBI Taxonomy" id="56731"/>
    <lineage>
        <taxon>Bacteria</taxon>
        <taxon>Pseudomonadati</taxon>
        <taxon>Pseudomonadota</taxon>
        <taxon>Alphaproteobacteria</taxon>
        <taxon>Hyphomicrobiales</taxon>
        <taxon>Rhizobiaceae</taxon>
        <taxon>Rhizobium/Agrobacterium group</taxon>
        <taxon>Rhizobium</taxon>
    </lineage>
</organism>
<feature type="transmembrane region" description="Helical" evidence="1">
    <location>
        <begin position="72"/>
        <end position="92"/>
    </location>
</feature>
<name>A0A7W8UGC1_9HYPH</name>
<dbReference type="Proteomes" id="UP000585507">
    <property type="component" value="Unassembled WGS sequence"/>
</dbReference>
<keyword evidence="3" id="KW-1185">Reference proteome</keyword>
<dbReference type="NCBIfam" id="NF004633">
    <property type="entry name" value="PRK05978.1"/>
    <property type="match status" value="1"/>
</dbReference>
<evidence type="ECO:0000313" key="2">
    <source>
        <dbReference type="EMBL" id="MBB5538299.1"/>
    </source>
</evidence>
<keyword evidence="1" id="KW-0812">Transmembrane</keyword>